<evidence type="ECO:0000313" key="2">
    <source>
        <dbReference type="Proteomes" id="UP000053676"/>
    </source>
</evidence>
<accession>W2TYR7</accession>
<evidence type="ECO:0000313" key="1">
    <source>
        <dbReference type="EMBL" id="ETN86998.1"/>
    </source>
</evidence>
<dbReference type="EMBL" id="KI657457">
    <property type="protein sequence ID" value="ETN86998.1"/>
    <property type="molecule type" value="Genomic_DNA"/>
</dbReference>
<dbReference type="AlphaFoldDB" id="W2TYR7"/>
<reference evidence="2" key="1">
    <citation type="journal article" date="2014" name="Nat. Genet.">
        <title>Genome of the human hookworm Necator americanus.</title>
        <authorList>
            <person name="Tang Y.T."/>
            <person name="Gao X."/>
            <person name="Rosa B.A."/>
            <person name="Abubucker S."/>
            <person name="Hallsworth-Pepin K."/>
            <person name="Martin J."/>
            <person name="Tyagi R."/>
            <person name="Heizer E."/>
            <person name="Zhang X."/>
            <person name="Bhonagiri-Palsikar V."/>
            <person name="Minx P."/>
            <person name="Warren W.C."/>
            <person name="Wang Q."/>
            <person name="Zhan B."/>
            <person name="Hotez P.J."/>
            <person name="Sternberg P.W."/>
            <person name="Dougall A."/>
            <person name="Gaze S.T."/>
            <person name="Mulvenna J."/>
            <person name="Sotillo J."/>
            <person name="Ranganathan S."/>
            <person name="Rabelo E.M."/>
            <person name="Wilson R.K."/>
            <person name="Felgner P.L."/>
            <person name="Bethony J."/>
            <person name="Hawdon J.M."/>
            <person name="Gasser R.B."/>
            <person name="Loukas A."/>
            <person name="Mitreva M."/>
        </authorList>
    </citation>
    <scope>NUCLEOTIDE SEQUENCE [LARGE SCALE GENOMIC DNA]</scope>
</reference>
<name>W2TYR7_NECAM</name>
<gene>
    <name evidence="1" type="ORF">NECAME_05717</name>
</gene>
<proteinExistence type="predicted"/>
<dbReference type="KEGG" id="nai:NECAME_05717"/>
<keyword evidence="2" id="KW-1185">Reference proteome</keyword>
<dbReference type="CTD" id="25345749"/>
<dbReference type="GeneID" id="25345749"/>
<dbReference type="Proteomes" id="UP000053676">
    <property type="component" value="Unassembled WGS sequence"/>
</dbReference>
<protein>
    <submittedName>
        <fullName evidence="1">Uncharacterized protein</fullName>
    </submittedName>
</protein>
<organism evidence="1 2">
    <name type="scientific">Necator americanus</name>
    <name type="common">Human hookworm</name>
    <dbReference type="NCBI Taxonomy" id="51031"/>
    <lineage>
        <taxon>Eukaryota</taxon>
        <taxon>Metazoa</taxon>
        <taxon>Ecdysozoa</taxon>
        <taxon>Nematoda</taxon>
        <taxon>Chromadorea</taxon>
        <taxon>Rhabditida</taxon>
        <taxon>Rhabditina</taxon>
        <taxon>Rhabditomorpha</taxon>
        <taxon>Strongyloidea</taxon>
        <taxon>Ancylostomatidae</taxon>
        <taxon>Bunostominae</taxon>
        <taxon>Necator</taxon>
    </lineage>
</organism>
<sequence length="121" mass="13542">MSSTIMKCLICEQNADQSVSQRINSERVCECSRTPRNVTIGTVDDICSHSKATVYSNLTHIHIHISIGIVSYAGSLPPGHTHPRKKENICTFSKKGSHHHSYRHIIHSHLLIPLSQFLCQS</sequence>